<accession>A0ACC8XH47</accession>
<protein>
    <submittedName>
        <fullName evidence="1">Glycosyl transferase</fullName>
    </submittedName>
</protein>
<comment type="caution">
    <text evidence="1">The sequence shown here is derived from an EMBL/GenBank/DDBJ whole genome shotgun (WGS) entry which is preliminary data.</text>
</comment>
<evidence type="ECO:0000313" key="1">
    <source>
        <dbReference type="EMBL" id="ONI43002.1"/>
    </source>
</evidence>
<keyword evidence="2" id="KW-1185">Reference proteome</keyword>
<organism evidence="1 2">
    <name type="scientific">Candidatus Epulonipiscium fishelsonii</name>
    <dbReference type="NCBI Taxonomy" id="77094"/>
    <lineage>
        <taxon>Bacteria</taxon>
        <taxon>Bacillati</taxon>
        <taxon>Bacillota</taxon>
        <taxon>Clostridia</taxon>
        <taxon>Lachnospirales</taxon>
        <taxon>Lachnospiraceae</taxon>
        <taxon>Candidatus Epulonipiscium</taxon>
    </lineage>
</organism>
<dbReference type="EMBL" id="LJDB01000001">
    <property type="protein sequence ID" value="ONI43002.1"/>
    <property type="molecule type" value="Genomic_DNA"/>
</dbReference>
<name>A0ACC8XH47_9FIRM</name>
<proteinExistence type="predicted"/>
<dbReference type="Proteomes" id="UP000188605">
    <property type="component" value="Unassembled WGS sequence"/>
</dbReference>
<gene>
    <name evidence="1" type="ORF">AN396_00125</name>
</gene>
<evidence type="ECO:0000313" key="2">
    <source>
        <dbReference type="Proteomes" id="UP000188605"/>
    </source>
</evidence>
<reference evidence="1" key="1">
    <citation type="submission" date="2016-08" db="EMBL/GenBank/DDBJ databases">
        <authorList>
            <person name="Ngugi D.K."/>
            <person name="Miyake S."/>
            <person name="Stingl U."/>
        </authorList>
    </citation>
    <scope>NUCLEOTIDE SEQUENCE</scope>
    <source>
        <strain evidence="1">SCG-B11WGA-EpuloA1</strain>
    </source>
</reference>
<keyword evidence="1" id="KW-0808">Transferase</keyword>
<sequence length="389" mass="44919">MKILQINTFCGIASTGRIATDLHQILLNKGYQSCIAYGRDEPRNCDNTIKIGNKMNTYVDGIKSRLLDNQGFNSSIVTKKFINDVEKLNPDVIHLHNLHGYYINIEILFKYLKKADKKVIWTLHDCWSFTGHCPHFDYVGCDKWKTFCYNCPQTQEYPKSLFWDSSSINYVKKKELFTGLKDMTIVTPSYWLANLVKQSFLKDYPVKVINNGIDLKVFKPTKSRVRQLYNLEDKRIFLGVANVWNKRKGYEYFFKMAKHLKENEAIVLVGVTNKQKNELTRNIVGITRTHNTKQLAQIYTAADIFINPTLEDNYPTTNLEALACGIPVVTFNTGGSVEPISKSCGAIVDKGDWKSMLKQARKISHMKVILQINFNKEDLYKEYLKLYEL</sequence>